<gene>
    <name evidence="1" type="ORF">Mucpa_2255</name>
</gene>
<dbReference type="AlphaFoldDB" id="H1YGV9"/>
<name>H1YGV9_9SPHI</name>
<accession>H1YGV9</accession>
<keyword evidence="2" id="KW-1185">Reference proteome</keyword>
<dbReference type="EMBL" id="CM001403">
    <property type="protein sequence ID" value="EHQ26388.1"/>
    <property type="molecule type" value="Genomic_DNA"/>
</dbReference>
<evidence type="ECO:0000313" key="1">
    <source>
        <dbReference type="EMBL" id="EHQ26388.1"/>
    </source>
</evidence>
<dbReference type="OrthoDB" id="1232270at2"/>
<organism evidence="1 2">
    <name type="scientific">Mucilaginibacter paludis DSM 18603</name>
    <dbReference type="NCBI Taxonomy" id="714943"/>
    <lineage>
        <taxon>Bacteria</taxon>
        <taxon>Pseudomonadati</taxon>
        <taxon>Bacteroidota</taxon>
        <taxon>Sphingobacteriia</taxon>
        <taxon>Sphingobacteriales</taxon>
        <taxon>Sphingobacteriaceae</taxon>
        <taxon>Mucilaginibacter</taxon>
    </lineage>
</organism>
<protein>
    <recommendedName>
        <fullName evidence="3">YD repeat-containing protein</fullName>
    </recommendedName>
</protein>
<evidence type="ECO:0008006" key="3">
    <source>
        <dbReference type="Google" id="ProtNLM"/>
    </source>
</evidence>
<dbReference type="STRING" id="714943.Mucpa_2255"/>
<dbReference type="RefSeq" id="WP_008506455.1">
    <property type="nucleotide sequence ID" value="NZ_CM001403.1"/>
</dbReference>
<dbReference type="HOGENOM" id="CLU_930057_0_0_10"/>
<proteinExistence type="predicted"/>
<evidence type="ECO:0000313" key="2">
    <source>
        <dbReference type="Proteomes" id="UP000002774"/>
    </source>
</evidence>
<sequence length="299" mass="33242">MKKNYAENYPDTPAGLLQKTCLLLFITLAFVFAGCKKGVEPTAAEASPNGQLSRYDLLLSDYDVLPVNTFTFSYNNDGKITNLFQRSGQNLLSFSLQYNGDKLIKSVANNQGVQTIFYNTSGKPARVDYTTLSDTGKLVFNYDAAGKLTGVLDSVKKPLSFAIRYQYLFTYDVTGGNVVKIIKNQLDLQGRATLKQYSFYSFDDKPNPFSGLPYLQSSSTLPGEFAALVNKNNITSAQLVGTILNPSSGGSVPTLDTITVYRALRTYQYNSKGLPFKVDEKFNDIQFNYSGKRSFNYEY</sequence>
<dbReference type="Proteomes" id="UP000002774">
    <property type="component" value="Chromosome"/>
</dbReference>
<reference evidence="1" key="1">
    <citation type="submission" date="2011-09" db="EMBL/GenBank/DDBJ databases">
        <title>The permanent draft genome of Mucilaginibacter paludis DSM 18603.</title>
        <authorList>
            <consortium name="US DOE Joint Genome Institute (JGI-PGF)"/>
            <person name="Lucas S."/>
            <person name="Han J."/>
            <person name="Lapidus A."/>
            <person name="Bruce D."/>
            <person name="Goodwin L."/>
            <person name="Pitluck S."/>
            <person name="Peters L."/>
            <person name="Kyrpides N."/>
            <person name="Mavromatis K."/>
            <person name="Ivanova N."/>
            <person name="Mikhailova N."/>
            <person name="Held B."/>
            <person name="Detter J.C."/>
            <person name="Tapia R."/>
            <person name="Han C."/>
            <person name="Land M."/>
            <person name="Hauser L."/>
            <person name="Markowitz V."/>
            <person name="Cheng J.-F."/>
            <person name="Hugenholtz P."/>
            <person name="Woyke T."/>
            <person name="Wu D."/>
            <person name="Tindall B."/>
            <person name="Brambilla E."/>
            <person name="Klenk H.-P."/>
            <person name="Eisen J.A."/>
        </authorList>
    </citation>
    <scope>NUCLEOTIDE SEQUENCE [LARGE SCALE GENOMIC DNA]</scope>
    <source>
        <strain evidence="1">DSM 18603</strain>
    </source>
</reference>
<dbReference type="PROSITE" id="PS51257">
    <property type="entry name" value="PROKAR_LIPOPROTEIN"/>
    <property type="match status" value="1"/>
</dbReference>